<organism evidence="4 5">
    <name type="scientific">Thermoproteota archaeon</name>
    <dbReference type="NCBI Taxonomy" id="2056631"/>
    <lineage>
        <taxon>Archaea</taxon>
        <taxon>Thermoproteota</taxon>
    </lineage>
</organism>
<dbReference type="PANTHER" id="PTHR43637:SF2">
    <property type="entry name" value="PROTEIN GVPD 1"/>
    <property type="match status" value="1"/>
</dbReference>
<dbReference type="GO" id="GO:0005524">
    <property type="term" value="F:ATP binding"/>
    <property type="evidence" value="ECO:0007669"/>
    <property type="project" value="UniProtKB-KW"/>
</dbReference>
<dbReference type="Pfam" id="PF06745">
    <property type="entry name" value="ATPase"/>
    <property type="match status" value="1"/>
</dbReference>
<keyword evidence="1" id="KW-0547">Nucleotide-binding</keyword>
<name>A0A497EU22_9CREN</name>
<protein>
    <recommendedName>
        <fullName evidence="3">KaiC domain-containing protein</fullName>
    </recommendedName>
</protein>
<evidence type="ECO:0000313" key="4">
    <source>
        <dbReference type="EMBL" id="RLE50619.1"/>
    </source>
</evidence>
<dbReference type="PANTHER" id="PTHR43637">
    <property type="entry name" value="UPF0273 PROTEIN TM_0370"/>
    <property type="match status" value="1"/>
</dbReference>
<dbReference type="EMBL" id="QMQY01000055">
    <property type="protein sequence ID" value="RLE50619.1"/>
    <property type="molecule type" value="Genomic_DNA"/>
</dbReference>
<dbReference type="InterPro" id="IPR027417">
    <property type="entry name" value="P-loop_NTPase"/>
</dbReference>
<accession>A0A497EU22</accession>
<sequence>MKYLEKISVSRVKTGIPILDKALPLGIPRNNMIMILGEGGTGKSVFILQLMYERLRRNEPCIFMCFDDAPIAIEQNAMGFNWNLREYADRGLLRFIDCYSFRMKPDKTRIPKHIVYIDNPRDLHQLTQRFTGLMDEMNMNNAGAVFIDSLTELMSITESAIALETIKTWRAEAAKERLVTVFATFHFGIKPFDDLEQILEYVVDGIIDLRYDPTLMQKGILIKQFRVRKMKGAPHQTTWFTFTVTNNGIEELTIKYEKS</sequence>
<dbReference type="SUPFAM" id="SSF52540">
    <property type="entry name" value="P-loop containing nucleoside triphosphate hydrolases"/>
    <property type="match status" value="1"/>
</dbReference>
<dbReference type="InterPro" id="IPR010624">
    <property type="entry name" value="KaiC_dom"/>
</dbReference>
<proteinExistence type="predicted"/>
<reference evidence="4 5" key="1">
    <citation type="submission" date="2018-06" db="EMBL/GenBank/DDBJ databases">
        <title>Extensive metabolic versatility and redundancy in microbially diverse, dynamic hydrothermal sediments.</title>
        <authorList>
            <person name="Dombrowski N."/>
            <person name="Teske A."/>
            <person name="Baker B.J."/>
        </authorList>
    </citation>
    <scope>NUCLEOTIDE SEQUENCE [LARGE SCALE GENOMIC DNA]</scope>
    <source>
        <strain evidence="4">B30_G17</strain>
    </source>
</reference>
<feature type="domain" description="KaiC" evidence="3">
    <location>
        <begin position="10"/>
        <end position="259"/>
    </location>
</feature>
<evidence type="ECO:0000256" key="2">
    <source>
        <dbReference type="ARBA" id="ARBA00022840"/>
    </source>
</evidence>
<dbReference type="Gene3D" id="3.40.50.300">
    <property type="entry name" value="P-loop containing nucleotide triphosphate hydrolases"/>
    <property type="match status" value="1"/>
</dbReference>
<dbReference type="InterPro" id="IPR014774">
    <property type="entry name" value="KaiC-like_dom"/>
</dbReference>
<comment type="caution">
    <text evidence="4">The sequence shown here is derived from an EMBL/GenBank/DDBJ whole genome shotgun (WGS) entry which is preliminary data.</text>
</comment>
<dbReference type="Proteomes" id="UP000281962">
    <property type="component" value="Unassembled WGS sequence"/>
</dbReference>
<gene>
    <name evidence="4" type="ORF">DRJ21_01600</name>
</gene>
<evidence type="ECO:0000313" key="5">
    <source>
        <dbReference type="Proteomes" id="UP000281962"/>
    </source>
</evidence>
<evidence type="ECO:0000259" key="3">
    <source>
        <dbReference type="PROSITE" id="PS51146"/>
    </source>
</evidence>
<dbReference type="PROSITE" id="PS51146">
    <property type="entry name" value="KAIC"/>
    <property type="match status" value="1"/>
</dbReference>
<keyword evidence="2" id="KW-0067">ATP-binding</keyword>
<evidence type="ECO:0000256" key="1">
    <source>
        <dbReference type="ARBA" id="ARBA00022741"/>
    </source>
</evidence>
<dbReference type="AlphaFoldDB" id="A0A497EU22"/>